<gene>
    <name evidence="1" type="ORF">GCM10011609_78120</name>
</gene>
<dbReference type="Proteomes" id="UP000597656">
    <property type="component" value="Unassembled WGS sequence"/>
</dbReference>
<evidence type="ECO:0000313" key="2">
    <source>
        <dbReference type="Proteomes" id="UP000597656"/>
    </source>
</evidence>
<keyword evidence="2" id="KW-1185">Reference proteome</keyword>
<sequence>MHVGSPGDSPYALANPIIATVHVEPSLTSLFVDDDPPREMARGGDRHVITVEARTTRAVVLLGLRPVVVSRRPPRRACVEVRIGGFITPRPFTADFDSDRPRLTALRRDFPFSVSATDVELFHFTPHVSTSEVGWRLELDWLVAGVRGTTVIDDDGEPFGLYPPGVLSDEGHESDLSWGCGMFHLPGCPAERLAALSRPGSPEVRPDRLDTVPDLLAAAPAEDPVDEANWPAYEEVAPRVCVLVSHTPEESHEPKPFRALALRVLDYLNASGQSELGATTARALQRAWGIELGGNHRDTLAVANRLAGYLFKLGDRQQAYFLFESTYRRRVRALGEDDPDTLTSAANLAMSLSLHGISDRVRRLRADILRRSRRALGEDHRDTLTAAAVLGHVHLADEDYEAARALLSDTRRRAERVLGPHHHVTHSATRGLASALKALGETYDS</sequence>
<dbReference type="SUPFAM" id="SSF48452">
    <property type="entry name" value="TPR-like"/>
    <property type="match status" value="1"/>
</dbReference>
<evidence type="ECO:0008006" key="3">
    <source>
        <dbReference type="Google" id="ProtNLM"/>
    </source>
</evidence>
<comment type="caution">
    <text evidence="1">The sequence shown here is derived from an EMBL/GenBank/DDBJ whole genome shotgun (WGS) entry which is preliminary data.</text>
</comment>
<dbReference type="PANTHER" id="PTHR46082">
    <property type="entry name" value="ATP/GTP-BINDING PROTEIN-RELATED"/>
    <property type="match status" value="1"/>
</dbReference>
<dbReference type="PANTHER" id="PTHR46082:SF6">
    <property type="entry name" value="AAA+ ATPASE DOMAIN-CONTAINING PROTEIN-RELATED"/>
    <property type="match status" value="1"/>
</dbReference>
<reference evidence="2" key="1">
    <citation type="journal article" date="2019" name="Int. J. Syst. Evol. Microbiol.">
        <title>The Global Catalogue of Microorganisms (GCM) 10K type strain sequencing project: providing services to taxonomists for standard genome sequencing and annotation.</title>
        <authorList>
            <consortium name="The Broad Institute Genomics Platform"/>
            <consortium name="The Broad Institute Genome Sequencing Center for Infectious Disease"/>
            <person name="Wu L."/>
            <person name="Ma J."/>
        </authorList>
    </citation>
    <scope>NUCLEOTIDE SEQUENCE [LARGE SCALE GENOMIC DNA]</scope>
    <source>
        <strain evidence="2">CGMCC 4.7319</strain>
    </source>
</reference>
<dbReference type="EMBL" id="BMNC01000020">
    <property type="protein sequence ID" value="GGN24513.1"/>
    <property type="molecule type" value="Genomic_DNA"/>
</dbReference>
<name>A0ABQ2IT22_9PSEU</name>
<dbReference type="Gene3D" id="1.25.40.10">
    <property type="entry name" value="Tetratricopeptide repeat domain"/>
    <property type="match status" value="1"/>
</dbReference>
<organism evidence="1 2">
    <name type="scientific">Lentzea pudingi</name>
    <dbReference type="NCBI Taxonomy" id="1789439"/>
    <lineage>
        <taxon>Bacteria</taxon>
        <taxon>Bacillati</taxon>
        <taxon>Actinomycetota</taxon>
        <taxon>Actinomycetes</taxon>
        <taxon>Pseudonocardiales</taxon>
        <taxon>Pseudonocardiaceae</taxon>
        <taxon>Lentzea</taxon>
    </lineage>
</organism>
<dbReference type="InterPro" id="IPR053137">
    <property type="entry name" value="NLR-like"/>
</dbReference>
<protein>
    <recommendedName>
        <fullName evidence="3">Tetratricopeptide repeat-containing protein</fullName>
    </recommendedName>
</protein>
<accession>A0ABQ2IT22</accession>
<dbReference type="Pfam" id="PF13374">
    <property type="entry name" value="TPR_10"/>
    <property type="match status" value="2"/>
</dbReference>
<dbReference type="InterPro" id="IPR011990">
    <property type="entry name" value="TPR-like_helical_dom_sf"/>
</dbReference>
<proteinExistence type="predicted"/>
<dbReference type="RefSeq" id="WP_189159912.1">
    <property type="nucleotide sequence ID" value="NZ_BMNC01000020.1"/>
</dbReference>
<evidence type="ECO:0000313" key="1">
    <source>
        <dbReference type="EMBL" id="GGN24513.1"/>
    </source>
</evidence>